<evidence type="ECO:0000256" key="2">
    <source>
        <dbReference type="ARBA" id="ARBA00004496"/>
    </source>
</evidence>
<organism evidence="19 20">
    <name type="scientific">Parthenolecanium corni</name>
    <dbReference type="NCBI Taxonomy" id="536013"/>
    <lineage>
        <taxon>Eukaryota</taxon>
        <taxon>Metazoa</taxon>
        <taxon>Ecdysozoa</taxon>
        <taxon>Arthropoda</taxon>
        <taxon>Hexapoda</taxon>
        <taxon>Insecta</taxon>
        <taxon>Pterygota</taxon>
        <taxon>Neoptera</taxon>
        <taxon>Paraneoptera</taxon>
        <taxon>Hemiptera</taxon>
        <taxon>Sternorrhyncha</taxon>
        <taxon>Coccoidea</taxon>
        <taxon>Coccidae</taxon>
        <taxon>Parthenolecanium</taxon>
    </lineage>
</organism>
<dbReference type="GO" id="GO:0030424">
    <property type="term" value="C:axon"/>
    <property type="evidence" value="ECO:0007669"/>
    <property type="project" value="UniProtKB-SubCell"/>
</dbReference>
<dbReference type="PANTHER" id="PTHR45832">
    <property type="entry name" value="SERINE/THREONINE-PROTEIN KINASE SAMKA-RELATED-RELATED"/>
    <property type="match status" value="1"/>
</dbReference>
<dbReference type="SMART" id="SM00285">
    <property type="entry name" value="PBD"/>
    <property type="match status" value="1"/>
</dbReference>
<dbReference type="GO" id="GO:0016477">
    <property type="term" value="P:cell migration"/>
    <property type="evidence" value="ECO:0007669"/>
    <property type="project" value="UniProtKB-ARBA"/>
</dbReference>
<reference evidence="19 20" key="1">
    <citation type="submission" date="2024-03" db="EMBL/GenBank/DDBJ databases">
        <title>Adaptation during the transition from Ophiocordyceps entomopathogen to insect associate is accompanied by gene loss and intensified selection.</title>
        <authorList>
            <person name="Ward C.M."/>
            <person name="Onetto C.A."/>
            <person name="Borneman A.R."/>
        </authorList>
    </citation>
    <scope>NUCLEOTIDE SEQUENCE [LARGE SCALE GENOMIC DNA]</scope>
    <source>
        <strain evidence="19">AWRI1</strain>
        <tissue evidence="19">Single Adult Female</tissue>
    </source>
</reference>
<feature type="domain" description="CRIB" evidence="18">
    <location>
        <begin position="66"/>
        <end position="79"/>
    </location>
</feature>
<feature type="region of interest" description="Disordered" evidence="16">
    <location>
        <begin position="1"/>
        <end position="63"/>
    </location>
</feature>
<dbReference type="EC" id="2.7.11.1" evidence="4"/>
<evidence type="ECO:0000256" key="15">
    <source>
        <dbReference type="PROSITE-ProRule" id="PRU10141"/>
    </source>
</evidence>
<dbReference type="PROSITE" id="PS00107">
    <property type="entry name" value="PROTEIN_KINASE_ATP"/>
    <property type="match status" value="1"/>
</dbReference>
<feature type="compositionally biased region" description="Low complexity" evidence="16">
    <location>
        <begin position="156"/>
        <end position="182"/>
    </location>
</feature>
<feature type="compositionally biased region" description="Polar residues" evidence="16">
    <location>
        <begin position="15"/>
        <end position="25"/>
    </location>
</feature>
<evidence type="ECO:0000256" key="9">
    <source>
        <dbReference type="ARBA" id="ARBA00022741"/>
    </source>
</evidence>
<keyword evidence="20" id="KW-1185">Reference proteome</keyword>
<dbReference type="GO" id="GO:0004674">
    <property type="term" value="F:protein serine/threonine kinase activity"/>
    <property type="evidence" value="ECO:0007669"/>
    <property type="project" value="UniProtKB-KW"/>
</dbReference>
<keyword evidence="6" id="KW-0963">Cytoplasm</keyword>
<keyword evidence="5" id="KW-0217">Developmental protein</keyword>
<evidence type="ECO:0000256" key="16">
    <source>
        <dbReference type="SAM" id="MobiDB-lite"/>
    </source>
</evidence>
<sequence length="577" mass="63615">MSDDEEKPPAPPVRLTSNRGDSSPNIPVDMRPLPKEPDSDEKKKKSSKNKPIKIKGIKVDNDKPNISYPTNFEHTVHVGFDALTGEFTGMPEAWARLLMSSNISKQEQKKNPQAVLDVLNWFDNSSKEIKGSKYMTTTKMVAGTEVSRSNTRHGESGSSQSQNSGFSQPSSSTLSSATPTDTEGTTGMPSEEEPLPPPVATRPERTKSIYTKPIEVEVPETVTKTANGTVPFSPVLDKNKNATVPVLSPVSSTVTSTSVNSSTTTPANGTAQRRKKMSDEEILERLRTIVSIGDPNRKYTKMEKIGQGASGTVYTAIETSTGIEVAIKQMNLSQQPKKELIINEILVMRENKHPNVVNYLDSYLVGDELWVVMEYLPGGSLTDVVTETCMDEGQIASVCREVLQALQFLHSNHVIHRDIKSDNILLGLDGSVKLTDFGFCAQISPEQSKRTTMVGTPYWMAPEVVTRKHYGPKVDIWSLGIMAIEMIEGEPPYLNENPLRALYLIATNGKPEIKEKERLSQMFQDFLDKCLVVDVDDRASASELLQHPFLKISRPLTSLTPLIIAAKEATKESAKSH</sequence>
<dbReference type="GO" id="GO:0009791">
    <property type="term" value="P:post-embryonic development"/>
    <property type="evidence" value="ECO:0007669"/>
    <property type="project" value="UniProtKB-ARBA"/>
</dbReference>
<keyword evidence="10" id="KW-0418">Kinase</keyword>
<dbReference type="CDD" id="cd01093">
    <property type="entry name" value="CRIB_PAK_like"/>
    <property type="match status" value="1"/>
</dbReference>
<comment type="catalytic activity">
    <reaction evidence="14">
        <text>L-seryl-[protein] + ATP = O-phospho-L-seryl-[protein] + ADP + H(+)</text>
        <dbReference type="Rhea" id="RHEA:17989"/>
        <dbReference type="Rhea" id="RHEA-COMP:9863"/>
        <dbReference type="Rhea" id="RHEA-COMP:11604"/>
        <dbReference type="ChEBI" id="CHEBI:15378"/>
        <dbReference type="ChEBI" id="CHEBI:29999"/>
        <dbReference type="ChEBI" id="CHEBI:30616"/>
        <dbReference type="ChEBI" id="CHEBI:83421"/>
        <dbReference type="ChEBI" id="CHEBI:456216"/>
        <dbReference type="EC" id="2.7.11.1"/>
    </reaction>
</comment>
<keyword evidence="11 15" id="KW-0067">ATP-binding</keyword>
<dbReference type="InterPro" id="IPR000095">
    <property type="entry name" value="CRIB_dom"/>
</dbReference>
<evidence type="ECO:0000256" key="11">
    <source>
        <dbReference type="ARBA" id="ARBA00022840"/>
    </source>
</evidence>
<dbReference type="AlphaFoldDB" id="A0AAN9TWQ8"/>
<evidence type="ECO:0000256" key="6">
    <source>
        <dbReference type="ARBA" id="ARBA00022490"/>
    </source>
</evidence>
<dbReference type="SUPFAM" id="SSF56112">
    <property type="entry name" value="Protein kinase-like (PK-like)"/>
    <property type="match status" value="1"/>
</dbReference>
<comment type="catalytic activity">
    <reaction evidence="13">
        <text>L-threonyl-[protein] + ATP = O-phospho-L-threonyl-[protein] + ADP + H(+)</text>
        <dbReference type="Rhea" id="RHEA:46608"/>
        <dbReference type="Rhea" id="RHEA-COMP:11060"/>
        <dbReference type="Rhea" id="RHEA-COMP:11605"/>
        <dbReference type="ChEBI" id="CHEBI:15378"/>
        <dbReference type="ChEBI" id="CHEBI:30013"/>
        <dbReference type="ChEBI" id="CHEBI:30616"/>
        <dbReference type="ChEBI" id="CHEBI:61977"/>
        <dbReference type="ChEBI" id="CHEBI:456216"/>
        <dbReference type="EC" id="2.7.11.1"/>
    </reaction>
</comment>
<dbReference type="GO" id="GO:0034329">
    <property type="term" value="P:cell junction assembly"/>
    <property type="evidence" value="ECO:0007669"/>
    <property type="project" value="UniProtKB-ARBA"/>
</dbReference>
<dbReference type="GO" id="GO:0005886">
    <property type="term" value="C:plasma membrane"/>
    <property type="evidence" value="ECO:0007669"/>
    <property type="project" value="UniProtKB-ARBA"/>
</dbReference>
<dbReference type="FunFam" id="3.90.810.10:FF:000005">
    <property type="entry name" value="Non-specific serine/threonine protein kinase"/>
    <property type="match status" value="1"/>
</dbReference>
<dbReference type="InterPro" id="IPR033923">
    <property type="entry name" value="PAK_BD"/>
</dbReference>
<dbReference type="GO" id="GO:0009887">
    <property type="term" value="P:animal organ morphogenesis"/>
    <property type="evidence" value="ECO:0007669"/>
    <property type="project" value="UniProtKB-ARBA"/>
</dbReference>
<dbReference type="Pfam" id="PF00069">
    <property type="entry name" value="Pkinase"/>
    <property type="match status" value="1"/>
</dbReference>
<comment type="similarity">
    <text evidence="3">Belongs to the protein kinase superfamily. STE Ser/Thr protein kinase family. STE20 subfamily.</text>
</comment>
<evidence type="ECO:0000256" key="3">
    <source>
        <dbReference type="ARBA" id="ARBA00008874"/>
    </source>
</evidence>
<dbReference type="GO" id="GO:0007411">
    <property type="term" value="P:axon guidance"/>
    <property type="evidence" value="ECO:0007669"/>
    <property type="project" value="UniProtKB-ARBA"/>
</dbReference>
<dbReference type="GO" id="GO:0030054">
    <property type="term" value="C:cell junction"/>
    <property type="evidence" value="ECO:0007669"/>
    <property type="project" value="UniProtKB-ARBA"/>
</dbReference>
<dbReference type="EMBL" id="JBBCAQ010000004">
    <property type="protein sequence ID" value="KAK7604255.1"/>
    <property type="molecule type" value="Genomic_DNA"/>
</dbReference>
<dbReference type="Proteomes" id="UP001367676">
    <property type="component" value="Unassembled WGS sequence"/>
</dbReference>
<dbReference type="PANTHER" id="PTHR45832:SF22">
    <property type="entry name" value="SERINE_THREONINE-PROTEIN KINASE SAMKA-RELATED"/>
    <property type="match status" value="1"/>
</dbReference>
<evidence type="ECO:0000256" key="7">
    <source>
        <dbReference type="ARBA" id="ARBA00022527"/>
    </source>
</evidence>
<dbReference type="Gene3D" id="3.90.810.10">
    <property type="entry name" value="CRIB domain"/>
    <property type="match status" value="1"/>
</dbReference>
<dbReference type="SMART" id="SM00220">
    <property type="entry name" value="S_TKc"/>
    <property type="match status" value="1"/>
</dbReference>
<evidence type="ECO:0000256" key="5">
    <source>
        <dbReference type="ARBA" id="ARBA00022473"/>
    </source>
</evidence>
<proteinExistence type="inferred from homology"/>
<dbReference type="FunFam" id="3.30.200.20:FF:000069">
    <property type="entry name" value="Non-specific serine/threonine protein kinase"/>
    <property type="match status" value="1"/>
</dbReference>
<comment type="caution">
    <text evidence="19">The sequence shown here is derived from an EMBL/GenBank/DDBJ whole genome shotgun (WGS) entry which is preliminary data.</text>
</comment>
<dbReference type="PROSITE" id="PS00108">
    <property type="entry name" value="PROTEIN_KINASE_ST"/>
    <property type="match status" value="1"/>
</dbReference>
<dbReference type="InterPro" id="IPR017441">
    <property type="entry name" value="Protein_kinase_ATP_BS"/>
</dbReference>
<dbReference type="PROSITE" id="PS50011">
    <property type="entry name" value="PROTEIN_KINASE_DOM"/>
    <property type="match status" value="1"/>
</dbReference>
<evidence type="ECO:0000256" key="1">
    <source>
        <dbReference type="ARBA" id="ARBA00004489"/>
    </source>
</evidence>
<dbReference type="InterPro" id="IPR036936">
    <property type="entry name" value="CRIB_dom_sf"/>
</dbReference>
<evidence type="ECO:0000256" key="10">
    <source>
        <dbReference type="ARBA" id="ARBA00022777"/>
    </source>
</evidence>
<keyword evidence="7" id="KW-0723">Serine/threonine-protein kinase</keyword>
<dbReference type="Gene3D" id="1.10.510.10">
    <property type="entry name" value="Transferase(Phosphotransferase) domain 1"/>
    <property type="match status" value="1"/>
</dbReference>
<evidence type="ECO:0000256" key="8">
    <source>
        <dbReference type="ARBA" id="ARBA00022679"/>
    </source>
</evidence>
<dbReference type="Pfam" id="PF00786">
    <property type="entry name" value="PBD"/>
    <property type="match status" value="1"/>
</dbReference>
<keyword evidence="8" id="KW-0808">Transferase</keyword>
<evidence type="ECO:0000259" key="18">
    <source>
        <dbReference type="PROSITE" id="PS50108"/>
    </source>
</evidence>
<keyword evidence="12" id="KW-0966">Cell projection</keyword>
<feature type="region of interest" description="Disordered" evidence="16">
    <location>
        <begin position="252"/>
        <end position="278"/>
    </location>
</feature>
<evidence type="ECO:0000313" key="19">
    <source>
        <dbReference type="EMBL" id="KAK7604255.1"/>
    </source>
</evidence>
<gene>
    <name evidence="19" type="ORF">V9T40_004528</name>
</gene>
<accession>A0AAN9TWQ8</accession>
<dbReference type="Gene3D" id="3.30.200.20">
    <property type="entry name" value="Phosphorylase Kinase, domain 1"/>
    <property type="match status" value="1"/>
</dbReference>
<keyword evidence="9 15" id="KW-0547">Nucleotide-binding</keyword>
<dbReference type="InterPro" id="IPR051931">
    <property type="entry name" value="PAK3-like"/>
</dbReference>
<evidence type="ECO:0000313" key="20">
    <source>
        <dbReference type="Proteomes" id="UP001367676"/>
    </source>
</evidence>
<dbReference type="InterPro" id="IPR000719">
    <property type="entry name" value="Prot_kinase_dom"/>
</dbReference>
<dbReference type="GO" id="GO:0005829">
    <property type="term" value="C:cytosol"/>
    <property type="evidence" value="ECO:0007669"/>
    <property type="project" value="UniProtKB-ARBA"/>
</dbReference>
<evidence type="ECO:0000259" key="17">
    <source>
        <dbReference type="PROSITE" id="PS50011"/>
    </source>
</evidence>
<feature type="compositionally biased region" description="Basic residues" evidence="16">
    <location>
        <begin position="44"/>
        <end position="56"/>
    </location>
</feature>
<feature type="binding site" evidence="15">
    <location>
        <position position="328"/>
    </location>
    <ligand>
        <name>ATP</name>
        <dbReference type="ChEBI" id="CHEBI:30616"/>
    </ligand>
</feature>
<dbReference type="GO" id="GO:0048598">
    <property type="term" value="P:embryonic morphogenesis"/>
    <property type="evidence" value="ECO:0007669"/>
    <property type="project" value="UniProtKB-ARBA"/>
</dbReference>
<evidence type="ECO:0000256" key="14">
    <source>
        <dbReference type="ARBA" id="ARBA00048679"/>
    </source>
</evidence>
<evidence type="ECO:0000256" key="4">
    <source>
        <dbReference type="ARBA" id="ARBA00012513"/>
    </source>
</evidence>
<feature type="compositionally biased region" description="Basic and acidic residues" evidence="16">
    <location>
        <begin position="32"/>
        <end position="43"/>
    </location>
</feature>
<name>A0AAN9TWQ8_9HEMI</name>
<dbReference type="InterPro" id="IPR011009">
    <property type="entry name" value="Kinase-like_dom_sf"/>
</dbReference>
<dbReference type="PROSITE" id="PS50108">
    <property type="entry name" value="CRIB"/>
    <property type="match status" value="1"/>
</dbReference>
<feature type="compositionally biased region" description="Low complexity" evidence="16">
    <location>
        <begin position="252"/>
        <end position="266"/>
    </location>
</feature>
<comment type="subcellular location">
    <subcellularLocation>
        <location evidence="1">Cell projection</location>
        <location evidence="1">Axon</location>
    </subcellularLocation>
    <subcellularLocation>
        <location evidence="2">Cytoplasm</location>
    </subcellularLocation>
</comment>
<evidence type="ECO:0000256" key="12">
    <source>
        <dbReference type="ARBA" id="ARBA00023273"/>
    </source>
</evidence>
<feature type="region of interest" description="Disordered" evidence="16">
    <location>
        <begin position="144"/>
        <end position="212"/>
    </location>
</feature>
<dbReference type="GO" id="GO:0005524">
    <property type="term" value="F:ATP binding"/>
    <property type="evidence" value="ECO:0007669"/>
    <property type="project" value="UniProtKB-UniRule"/>
</dbReference>
<protein>
    <recommendedName>
        <fullName evidence="4">non-specific serine/threonine protein kinase</fullName>
        <ecNumber evidence="4">2.7.11.1</ecNumber>
    </recommendedName>
</protein>
<feature type="domain" description="Protein kinase" evidence="17">
    <location>
        <begin position="299"/>
        <end position="550"/>
    </location>
</feature>
<evidence type="ECO:0000256" key="13">
    <source>
        <dbReference type="ARBA" id="ARBA00047899"/>
    </source>
</evidence>
<dbReference type="CDD" id="cd06647">
    <property type="entry name" value="STKc_PAK_I"/>
    <property type="match status" value="1"/>
</dbReference>
<dbReference type="FunFam" id="1.10.510.10:FF:000011">
    <property type="entry name" value="Non-specific serine/threonine protein kinase"/>
    <property type="match status" value="1"/>
</dbReference>
<dbReference type="InterPro" id="IPR008271">
    <property type="entry name" value="Ser/Thr_kinase_AS"/>
</dbReference>